<evidence type="ECO:0000256" key="3">
    <source>
        <dbReference type="ARBA" id="ARBA00023157"/>
    </source>
</evidence>
<dbReference type="Pfam" id="PF01430">
    <property type="entry name" value="HSP33"/>
    <property type="match status" value="1"/>
</dbReference>
<reference evidence="7 8" key="1">
    <citation type="submission" date="2012-04" db="EMBL/GenBank/DDBJ databases">
        <title>The Genome Sequence of Afipia clevelandensis ATCC 49720.</title>
        <authorList>
            <consortium name="The Broad Institute Genome Sequencing Platform"/>
            <person name="Earl A."/>
            <person name="Ward D."/>
            <person name="Feldgarden M."/>
            <person name="Gevers D."/>
            <person name="Huys G."/>
            <person name="Walker B."/>
            <person name="Young S.K."/>
            <person name="Zeng Q."/>
            <person name="Gargeya S."/>
            <person name="Fitzgerald M."/>
            <person name="Haas B."/>
            <person name="Abouelleil A."/>
            <person name="Alvarado L."/>
            <person name="Arachchi H.M."/>
            <person name="Berlin A."/>
            <person name="Chapman S.B."/>
            <person name="Goldberg J."/>
            <person name="Griggs A."/>
            <person name="Gujja S."/>
            <person name="Hansen M."/>
            <person name="Howarth C."/>
            <person name="Imamovic A."/>
            <person name="Larimer J."/>
            <person name="McCowen C."/>
            <person name="Montmayeur A."/>
            <person name="Murphy C."/>
            <person name="Neiman D."/>
            <person name="Pearson M."/>
            <person name="Priest M."/>
            <person name="Roberts A."/>
            <person name="Saif S."/>
            <person name="Shea T."/>
            <person name="Sisk P."/>
            <person name="Sykes S."/>
            <person name="Wortman J."/>
            <person name="Nusbaum C."/>
            <person name="Birren B."/>
        </authorList>
    </citation>
    <scope>NUCLEOTIDE SEQUENCE [LARGE SCALE GENOMIC DNA]</scope>
    <source>
        <strain evidence="7 8">ATCC 49720</strain>
    </source>
</reference>
<dbReference type="GO" id="GO:0044183">
    <property type="term" value="F:protein folding chaperone"/>
    <property type="evidence" value="ECO:0007669"/>
    <property type="project" value="TreeGrafter"/>
</dbReference>
<dbReference type="CDD" id="cd00498">
    <property type="entry name" value="Hsp33"/>
    <property type="match status" value="1"/>
</dbReference>
<proteinExistence type="predicted"/>
<evidence type="ECO:0000313" key="7">
    <source>
        <dbReference type="EMBL" id="EKS33310.1"/>
    </source>
</evidence>
<name>K8P0X1_9BRAD</name>
<keyword evidence="1" id="KW-0963">Cytoplasm</keyword>
<dbReference type="NCBIfam" id="NF002386">
    <property type="entry name" value="PRK01402.1"/>
    <property type="match status" value="1"/>
</dbReference>
<dbReference type="PANTHER" id="PTHR30111">
    <property type="entry name" value="33 KDA CHAPERONIN"/>
    <property type="match status" value="1"/>
</dbReference>
<evidence type="ECO:0000256" key="6">
    <source>
        <dbReference type="SAM" id="MobiDB-lite"/>
    </source>
</evidence>
<evidence type="ECO:0000313" key="8">
    <source>
        <dbReference type="Proteomes" id="UP000001095"/>
    </source>
</evidence>
<dbReference type="Gene3D" id="3.90.1280.10">
    <property type="entry name" value="HSP33 redox switch-like"/>
    <property type="match status" value="1"/>
</dbReference>
<evidence type="ECO:0000256" key="2">
    <source>
        <dbReference type="ARBA" id="ARBA00022833"/>
    </source>
</evidence>
<keyword evidence="4" id="KW-0143">Chaperone</keyword>
<keyword evidence="2" id="KW-0862">Zinc</keyword>
<dbReference type="HOGENOM" id="CLU_054493_0_1_5"/>
<dbReference type="Gene3D" id="3.55.30.10">
    <property type="entry name" value="Hsp33 domain"/>
    <property type="match status" value="1"/>
</dbReference>
<dbReference type="GO" id="GO:0042026">
    <property type="term" value="P:protein refolding"/>
    <property type="evidence" value="ECO:0007669"/>
    <property type="project" value="TreeGrafter"/>
</dbReference>
<dbReference type="GO" id="GO:0005737">
    <property type="term" value="C:cytoplasm"/>
    <property type="evidence" value="ECO:0007669"/>
    <property type="project" value="InterPro"/>
</dbReference>
<feature type="region of interest" description="Disordered" evidence="6">
    <location>
        <begin position="242"/>
        <end position="261"/>
    </location>
</feature>
<dbReference type="PATRIC" id="fig|883079.3.peg.3426"/>
<dbReference type="InterPro" id="IPR016154">
    <property type="entry name" value="Heat_shock_Hsp33_C"/>
</dbReference>
<organism evidence="7 8">
    <name type="scientific">Afipia clevelandensis ATCC 49720</name>
    <dbReference type="NCBI Taxonomy" id="883079"/>
    <lineage>
        <taxon>Bacteria</taxon>
        <taxon>Pseudomonadati</taxon>
        <taxon>Pseudomonadota</taxon>
        <taxon>Alphaproteobacteria</taxon>
        <taxon>Hyphomicrobiales</taxon>
        <taxon>Nitrobacteraceae</taxon>
        <taxon>Afipia</taxon>
    </lineage>
</organism>
<accession>K8P0X1</accession>
<dbReference type="SUPFAM" id="SSF118352">
    <property type="entry name" value="HSP33 redox switch-like"/>
    <property type="match status" value="1"/>
</dbReference>
<keyword evidence="5" id="KW-0676">Redox-active center</keyword>
<evidence type="ECO:0008006" key="9">
    <source>
        <dbReference type="Google" id="ProtNLM"/>
    </source>
</evidence>
<evidence type="ECO:0000256" key="1">
    <source>
        <dbReference type="ARBA" id="ARBA00022490"/>
    </source>
</evidence>
<gene>
    <name evidence="7" type="ORF">HMPREF9696_03351</name>
</gene>
<evidence type="ECO:0000256" key="4">
    <source>
        <dbReference type="ARBA" id="ARBA00023186"/>
    </source>
</evidence>
<dbReference type="PANTHER" id="PTHR30111:SF1">
    <property type="entry name" value="33 KDA CHAPERONIN"/>
    <property type="match status" value="1"/>
</dbReference>
<dbReference type="InterPro" id="IPR023212">
    <property type="entry name" value="Hsp33_helix_hairpin_bin_dom_sf"/>
</dbReference>
<dbReference type="EMBL" id="AGWY01000013">
    <property type="protein sequence ID" value="EKS33310.1"/>
    <property type="molecule type" value="Genomic_DNA"/>
</dbReference>
<dbReference type="GO" id="GO:0051082">
    <property type="term" value="F:unfolded protein binding"/>
    <property type="evidence" value="ECO:0007669"/>
    <property type="project" value="InterPro"/>
</dbReference>
<dbReference type="AlphaFoldDB" id="K8P0X1"/>
<evidence type="ECO:0000256" key="5">
    <source>
        <dbReference type="ARBA" id="ARBA00023284"/>
    </source>
</evidence>
<dbReference type="InterPro" id="IPR016153">
    <property type="entry name" value="Heat_shock_Hsp33_N"/>
</dbReference>
<comment type="caution">
    <text evidence="7">The sequence shown here is derived from an EMBL/GenBank/DDBJ whole genome shotgun (WGS) entry which is preliminary data.</text>
</comment>
<dbReference type="SUPFAM" id="SSF64397">
    <property type="entry name" value="Hsp33 domain"/>
    <property type="match status" value="1"/>
</dbReference>
<dbReference type="Gene3D" id="1.10.287.480">
    <property type="entry name" value="helix hairpin bin"/>
    <property type="match status" value="1"/>
</dbReference>
<sequence length="364" mass="39901">MGAIPQLDPPPPWAEARTERFRALIPIRIPDESTSAMTSESQIRAPSATPVDDAVLPFEVSALDIRGRLTKMGPALDEILTKHDYPAPVSKLLGEAIVLTTLLGSALKFDGRFILQTQTDGPVSMIIVDFQSPDRLRAYARYDAARLQAGQDSAALLGHGHLAMTIDQGPDMSRYQGLVKLEGGNLEDAAHEYFLRSEQIPTQVRLAVGEEFRGGDGPKHRWRGGGMLIQFLPKAPERARQADLHPGDAPEGTAAHTVEEDDAWTESRALFGTIEDVELIDPDLSGERLLFRLFHERGVRVYPVQPIHAQCSCSRDAVANMLKSFSAKDRADMVENGRVAVTCEFCSSTYEFTPEEAEAVPAAE</sequence>
<dbReference type="InterPro" id="IPR000397">
    <property type="entry name" value="Heat_shock_Hsp33"/>
</dbReference>
<keyword evidence="8" id="KW-1185">Reference proteome</keyword>
<protein>
    <recommendedName>
        <fullName evidence="9">Hsp33-like chaperonin</fullName>
    </recommendedName>
</protein>
<dbReference type="Proteomes" id="UP000001095">
    <property type="component" value="Unassembled WGS sequence"/>
</dbReference>
<keyword evidence="3" id="KW-1015">Disulfide bond</keyword>